<dbReference type="InterPro" id="IPR037185">
    <property type="entry name" value="EmrE-like"/>
</dbReference>
<name>M2AMB6_9BACT</name>
<keyword evidence="4 6" id="KW-1133">Transmembrane helix</keyword>
<comment type="caution">
    <text evidence="8">The sequence shown here is derived from an EMBL/GenBank/DDBJ whole genome shotgun (WGS) entry which is preliminary data.</text>
</comment>
<keyword evidence="2" id="KW-1003">Cell membrane</keyword>
<evidence type="ECO:0000259" key="7">
    <source>
        <dbReference type="Pfam" id="PF00892"/>
    </source>
</evidence>
<gene>
    <name evidence="8" type="ORF">RE6C_00947</name>
</gene>
<accession>M2AMB6</accession>
<feature type="transmembrane region" description="Helical" evidence="6">
    <location>
        <begin position="185"/>
        <end position="202"/>
    </location>
</feature>
<organism evidence="8 9">
    <name type="scientific">Rhodopirellula europaea 6C</name>
    <dbReference type="NCBI Taxonomy" id="1263867"/>
    <lineage>
        <taxon>Bacteria</taxon>
        <taxon>Pseudomonadati</taxon>
        <taxon>Planctomycetota</taxon>
        <taxon>Planctomycetia</taxon>
        <taxon>Pirellulales</taxon>
        <taxon>Pirellulaceae</taxon>
        <taxon>Rhodopirellula</taxon>
    </lineage>
</organism>
<dbReference type="PATRIC" id="fig|1263867.3.peg.1007"/>
<evidence type="ECO:0000313" key="8">
    <source>
        <dbReference type="EMBL" id="EMB18275.1"/>
    </source>
</evidence>
<dbReference type="AlphaFoldDB" id="M2AMB6"/>
<feature type="domain" description="EamA" evidence="7">
    <location>
        <begin position="56"/>
        <end position="200"/>
    </location>
</feature>
<keyword evidence="3 6" id="KW-0812">Transmembrane</keyword>
<evidence type="ECO:0000256" key="4">
    <source>
        <dbReference type="ARBA" id="ARBA00022989"/>
    </source>
</evidence>
<evidence type="ECO:0000256" key="1">
    <source>
        <dbReference type="ARBA" id="ARBA00004651"/>
    </source>
</evidence>
<feature type="transmembrane region" description="Helical" evidence="6">
    <location>
        <begin position="214"/>
        <end position="233"/>
    </location>
</feature>
<feature type="transmembrane region" description="Helical" evidence="6">
    <location>
        <begin position="275"/>
        <end position="296"/>
    </location>
</feature>
<feature type="transmembrane region" description="Helical" evidence="6">
    <location>
        <begin position="120"/>
        <end position="142"/>
    </location>
</feature>
<proteinExistence type="predicted"/>
<dbReference type="EMBL" id="ANMO01000053">
    <property type="protein sequence ID" value="EMB18275.1"/>
    <property type="molecule type" value="Genomic_DNA"/>
</dbReference>
<dbReference type="GO" id="GO:0005886">
    <property type="term" value="C:plasma membrane"/>
    <property type="evidence" value="ECO:0007669"/>
    <property type="project" value="UniProtKB-SubCell"/>
</dbReference>
<feature type="transmembrane region" description="Helical" evidence="6">
    <location>
        <begin position="333"/>
        <end position="350"/>
    </location>
</feature>
<evidence type="ECO:0000256" key="5">
    <source>
        <dbReference type="ARBA" id="ARBA00023136"/>
    </source>
</evidence>
<dbReference type="Pfam" id="PF00892">
    <property type="entry name" value="EamA"/>
    <property type="match status" value="2"/>
</dbReference>
<reference evidence="8" key="2">
    <citation type="journal article" date="2013" name="Mar. Genomics">
        <title>Expression of sulfatases in Rhodopirellula baltica and the diversity of sulfatases in the genus Rhodopirellula.</title>
        <authorList>
            <person name="Wegner C.E."/>
            <person name="Richter-Heitmann T."/>
            <person name="Klindworth A."/>
            <person name="Klockow C."/>
            <person name="Richter M."/>
            <person name="Achstetter T."/>
            <person name="Glockner F.O."/>
            <person name="Harder J."/>
        </authorList>
    </citation>
    <scope>NUCLEOTIDE SEQUENCE [LARGE SCALE GENOMIC DNA]</scope>
    <source>
        <strain evidence="8">6C</strain>
    </source>
</reference>
<dbReference type="Proteomes" id="UP000011529">
    <property type="component" value="Unassembled WGS sequence"/>
</dbReference>
<dbReference type="PANTHER" id="PTHR42920:SF5">
    <property type="entry name" value="EAMA DOMAIN-CONTAINING PROTEIN"/>
    <property type="match status" value="1"/>
</dbReference>
<feature type="transmembrane region" description="Helical" evidence="6">
    <location>
        <begin position="162"/>
        <end position="178"/>
    </location>
</feature>
<feature type="transmembrane region" description="Helical" evidence="6">
    <location>
        <begin position="85"/>
        <end position="108"/>
    </location>
</feature>
<comment type="subcellular location">
    <subcellularLocation>
        <location evidence="1">Cell membrane</location>
        <topology evidence="1">Multi-pass membrane protein</topology>
    </subcellularLocation>
</comment>
<keyword evidence="5 6" id="KW-0472">Membrane</keyword>
<evidence type="ECO:0000256" key="2">
    <source>
        <dbReference type="ARBA" id="ARBA00022475"/>
    </source>
</evidence>
<feature type="transmembrane region" description="Helical" evidence="6">
    <location>
        <begin position="58"/>
        <end position="79"/>
    </location>
</feature>
<dbReference type="InterPro" id="IPR000620">
    <property type="entry name" value="EamA_dom"/>
</dbReference>
<evidence type="ECO:0000256" key="3">
    <source>
        <dbReference type="ARBA" id="ARBA00022692"/>
    </source>
</evidence>
<dbReference type="SUPFAM" id="SSF103481">
    <property type="entry name" value="Multidrug resistance efflux transporter EmrE"/>
    <property type="match status" value="2"/>
</dbReference>
<evidence type="ECO:0000313" key="9">
    <source>
        <dbReference type="Proteomes" id="UP000011529"/>
    </source>
</evidence>
<reference evidence="8" key="1">
    <citation type="submission" date="2012-11" db="EMBL/GenBank/DDBJ databases">
        <title>Permanent draft genomes of Rhodopirellula europaea strain SH398 and 6C.</title>
        <authorList>
            <person name="Richter M."/>
            <person name="Richter-Heitmann T."/>
            <person name="Frank C."/>
            <person name="Harder J."/>
            <person name="Glockner F.O."/>
        </authorList>
    </citation>
    <scope>NUCLEOTIDE SEQUENCE</scope>
    <source>
        <strain evidence="8">6C</strain>
    </source>
</reference>
<keyword evidence="9" id="KW-1185">Reference proteome</keyword>
<protein>
    <submittedName>
        <fullName evidence="8">Membrane protein containing DUF6, transmembrane</fullName>
    </submittedName>
</protein>
<feature type="transmembrane region" description="Helical" evidence="6">
    <location>
        <begin position="245"/>
        <end position="263"/>
    </location>
</feature>
<feature type="transmembrane region" description="Helical" evidence="6">
    <location>
        <begin position="308"/>
        <end position="327"/>
    </location>
</feature>
<feature type="domain" description="EamA" evidence="7">
    <location>
        <begin position="214"/>
        <end position="349"/>
    </location>
</feature>
<dbReference type="PANTHER" id="PTHR42920">
    <property type="entry name" value="OS03G0707200 PROTEIN-RELATED"/>
    <property type="match status" value="1"/>
</dbReference>
<sequence>MSPQEQGDALRHLSRIATLMSSPSPRSIESSRSVTTETTAVESVAETGPIPVQFSWGLTLAIVGTFLFALKSIFIKLAFAAGADATLLLAIRMGMAFPFYVVVFAVLLRRRRALVAGSDTPAFPMPIVIRSLLLGFLGYYLASYLDLSGLEYVSAQLERLTLFTYPAMVAALAWMFLGEQVNARILVAIGLSYAGVWLMYGQEKAFTPDANTGWGVFLVFLAALSYSLYVLFAKPVMQKIGSREFTSLAMIGSTFFVAVHFLTTHSVDDFFEVQPIVYVYGVVLAFVCTVIPSFMINEAILKIGATRTTVIGSVGPVLTMLLAVMILGEPSSWKHFAGMAIAIVGVSLVAKK</sequence>
<dbReference type="InterPro" id="IPR051258">
    <property type="entry name" value="Diverse_Substrate_Transporter"/>
</dbReference>
<evidence type="ECO:0000256" key="6">
    <source>
        <dbReference type="SAM" id="Phobius"/>
    </source>
</evidence>